<organism evidence="3">
    <name type="scientific">Kwoniella bestiolae CBS 10118</name>
    <dbReference type="NCBI Taxonomy" id="1296100"/>
    <lineage>
        <taxon>Eukaryota</taxon>
        <taxon>Fungi</taxon>
        <taxon>Dikarya</taxon>
        <taxon>Basidiomycota</taxon>
        <taxon>Agaricomycotina</taxon>
        <taxon>Tremellomycetes</taxon>
        <taxon>Tremellales</taxon>
        <taxon>Cryptococcaceae</taxon>
        <taxon>Kwoniella</taxon>
    </lineage>
</organism>
<dbReference type="OrthoDB" id="78088at2759"/>
<evidence type="ECO:0000259" key="2">
    <source>
        <dbReference type="Pfam" id="PF07814"/>
    </source>
</evidence>
<feature type="compositionally biased region" description="Pro residues" evidence="1">
    <location>
        <begin position="168"/>
        <end position="183"/>
    </location>
</feature>
<gene>
    <name evidence="3" type="ORF">I302_05207</name>
</gene>
<feature type="region of interest" description="Disordered" evidence="1">
    <location>
        <begin position="897"/>
        <end position="919"/>
    </location>
</feature>
<feature type="compositionally biased region" description="Basic and acidic residues" evidence="1">
    <location>
        <begin position="33"/>
        <end position="42"/>
    </location>
</feature>
<feature type="compositionally biased region" description="Polar residues" evidence="1">
    <location>
        <begin position="190"/>
        <end position="200"/>
    </location>
</feature>
<dbReference type="STRING" id="1296100.A0A1B9G306"/>
<dbReference type="AlphaFoldDB" id="A0A1B9G306"/>
<dbReference type="VEuPathDB" id="FungiDB:I302_05207"/>
<protein>
    <recommendedName>
        <fullName evidence="2">Wings apart-like protein C-terminal domain-containing protein</fullName>
    </recommendedName>
</protein>
<evidence type="ECO:0000256" key="1">
    <source>
        <dbReference type="SAM" id="MobiDB-lite"/>
    </source>
</evidence>
<dbReference type="Pfam" id="PF07814">
    <property type="entry name" value="WAPL"/>
    <property type="match status" value="1"/>
</dbReference>
<feature type="compositionally biased region" description="Basic and acidic residues" evidence="1">
    <location>
        <begin position="212"/>
        <end position="221"/>
    </location>
</feature>
<accession>A0A1B9G306</accession>
<feature type="region of interest" description="Disordered" evidence="1">
    <location>
        <begin position="1"/>
        <end position="320"/>
    </location>
</feature>
<feature type="compositionally biased region" description="Low complexity" evidence="1">
    <location>
        <begin position="107"/>
        <end position="122"/>
    </location>
</feature>
<feature type="compositionally biased region" description="Acidic residues" evidence="1">
    <location>
        <begin position="904"/>
        <end position="917"/>
    </location>
</feature>
<proteinExistence type="predicted"/>
<feature type="compositionally biased region" description="Low complexity" evidence="1">
    <location>
        <begin position="1"/>
        <end position="18"/>
    </location>
</feature>
<dbReference type="EMBL" id="KI894021">
    <property type="protein sequence ID" value="OCF25388.1"/>
    <property type="molecule type" value="Genomic_DNA"/>
</dbReference>
<evidence type="ECO:0000313" key="3">
    <source>
        <dbReference type="EMBL" id="OCF25388.1"/>
    </source>
</evidence>
<sequence>MTTSPSSIPSSPVSLTRSTSLSARKTYSRKASVIREKRKAEALAEDTDSSGDEIIVGPIGGISKGKNLVKDGSPISKRGRSSQSLMEIEKQSSPLIRSAGSSSAKLTSARSLPSSPSGSRTPSPSPPPTKRSKSSNIVAQTSRAGSTPRPPKLHQSASTPKVDIHPPSSSPPLPPDARAPSTPPRKLRSLSRTNTPQGSPSAYEELFSAVSPRKDYFDSPGKDVSPNTLDVGRPKLGKQGGMRRMLTKTQSMSAVPISLSPLKPSPNKEDDEDDKSSFGGSMTNSPSQPPQPTTPSRSLLRTQSMPESPSKSSPKVTEGTSLLANTAQASGSGSGGRARRTYGGKRSMLAEVSQGDLDISNVTKDEVGADETAPETSYAELRKKYETDNDEAGSGSGNLMTELLLARAPQTVSDMRSKGENRRFMDELSCLIDGIVDPSMGMSFKRTSAIDILENMQDESWLAKMNICGQVEKVWESFMEARGDEPDLAMETICMLFLATLQDGVDQILQIDAEKVLDLLLRNLKVRDGPLDGNIKGKGNNATQKIRKIFSSLHPDPSISVGSPSTRLLASITLGRICQSSSWHEYGTAVKDGRVLEKIAKSLKAEVKVLEDRFDLHEKGLELLPTENPPDFDHIYALLQIVVVTINNVDEDYSESEQIQKGLIDDFMTIIIAGTSLVLNQDDIPTVEISRCVIQSLQLLLLIISSDSLIRAAQIVNTQGGVTSLARLILHRTHFVPSTSTSSLGADIQDIQQSGASIEMDVEQDLLLTVVGVLSQCLRLGDEMTRMIASTKINPTCKGKYGCLRKCHCLDPSSITHHLSKIYASYHSDDENIYTKATTGYLALVISKLLSSSLGNTQEEDMGPLPGGTKREKLEGLRASLRGLKYEVHQKLRRSLMKNNGIPSEEEEEDDDEDEDTQVALDGLEKLIGELI</sequence>
<reference evidence="3" key="1">
    <citation type="submission" date="2013-07" db="EMBL/GenBank/DDBJ databases">
        <title>The Genome Sequence of Cryptococcus bestiolae CBS10118.</title>
        <authorList>
            <consortium name="The Broad Institute Genome Sequencing Platform"/>
            <person name="Cuomo C."/>
            <person name="Litvintseva A."/>
            <person name="Chen Y."/>
            <person name="Heitman J."/>
            <person name="Sun S."/>
            <person name="Springer D."/>
            <person name="Dromer F."/>
            <person name="Young S.K."/>
            <person name="Zeng Q."/>
            <person name="Gargeya S."/>
            <person name="Fitzgerald M."/>
            <person name="Abouelleil A."/>
            <person name="Alvarado L."/>
            <person name="Berlin A.M."/>
            <person name="Chapman S.B."/>
            <person name="Dewar J."/>
            <person name="Goldberg J."/>
            <person name="Griggs A."/>
            <person name="Gujja S."/>
            <person name="Hansen M."/>
            <person name="Howarth C."/>
            <person name="Imamovic A."/>
            <person name="Larimer J."/>
            <person name="McCowan C."/>
            <person name="Murphy C."/>
            <person name="Pearson M."/>
            <person name="Priest M."/>
            <person name="Roberts A."/>
            <person name="Saif S."/>
            <person name="Shea T."/>
            <person name="Sykes S."/>
            <person name="Wortman J."/>
            <person name="Nusbaum C."/>
            <person name="Birren B."/>
        </authorList>
    </citation>
    <scope>NUCLEOTIDE SEQUENCE [LARGE SCALE GENOMIC DNA]</scope>
    <source>
        <strain evidence="3">CBS 10118</strain>
    </source>
</reference>
<reference evidence="3" key="2">
    <citation type="submission" date="2014-01" db="EMBL/GenBank/DDBJ databases">
        <title>Evolution of pathogenesis and genome organization in the Tremellales.</title>
        <authorList>
            <person name="Cuomo C."/>
            <person name="Litvintseva A."/>
            <person name="Heitman J."/>
            <person name="Chen Y."/>
            <person name="Sun S."/>
            <person name="Springer D."/>
            <person name="Dromer F."/>
            <person name="Young S."/>
            <person name="Zeng Q."/>
            <person name="Chapman S."/>
            <person name="Gujja S."/>
            <person name="Saif S."/>
            <person name="Birren B."/>
        </authorList>
    </citation>
    <scope>NUCLEOTIDE SEQUENCE</scope>
    <source>
        <strain evidence="3">CBS 10118</strain>
    </source>
</reference>
<feature type="compositionally biased region" description="Polar residues" evidence="1">
    <location>
        <begin position="81"/>
        <end position="106"/>
    </location>
</feature>
<dbReference type="Gene3D" id="1.25.10.10">
    <property type="entry name" value="Leucine-rich Repeat Variant"/>
    <property type="match status" value="1"/>
</dbReference>
<dbReference type="InterPro" id="IPR011989">
    <property type="entry name" value="ARM-like"/>
</dbReference>
<feature type="compositionally biased region" description="Polar residues" evidence="1">
    <location>
        <begin position="136"/>
        <end position="145"/>
    </location>
</feature>
<feature type="compositionally biased region" description="Polar residues" evidence="1">
    <location>
        <begin position="297"/>
        <end position="307"/>
    </location>
</feature>
<name>A0A1B9G306_9TREE</name>
<feature type="domain" description="Wings apart-like protein C-terminal" evidence="2">
    <location>
        <begin position="411"/>
        <end position="607"/>
    </location>
</feature>
<dbReference type="InterPro" id="IPR022771">
    <property type="entry name" value="WAPL_C"/>
</dbReference>